<dbReference type="InterPro" id="IPR010559">
    <property type="entry name" value="Sig_transdc_His_kin_internal"/>
</dbReference>
<sequence length="276" mass="31906">MRIVKIVRPAGYISLLLLVKRVRAESLQQKVPGGLGLEAVVVLILLVMTVAACLYGYRRLQQRVRAQQEEIVQLNQLLKLKILQARLNPHFLFNSLNALQYFIAKDDKRTSLQYIGRFSGFLRKVIVFGDEVFIRLKDESDMIGEYLRLEQYRFPGRFEYEVELDEEVDQTGVPPLITHTLLEDALYRGVLNLPQATAGRIRVTLKGTDDGVMIEVWDNGGDRRQSEKQEQMKGIYDGKEDLLERRIQVFNRQHSRKISHHLESGETWNRAVLVIT</sequence>
<evidence type="ECO:0000256" key="1">
    <source>
        <dbReference type="SAM" id="Phobius"/>
    </source>
</evidence>
<evidence type="ECO:0000313" key="4">
    <source>
        <dbReference type="Proteomes" id="UP000321436"/>
    </source>
</evidence>
<feature type="transmembrane region" description="Helical" evidence="1">
    <location>
        <begin position="34"/>
        <end position="57"/>
    </location>
</feature>
<keyword evidence="1" id="KW-1133">Transmembrane helix</keyword>
<accession>A0A512RQN4</accession>
<feature type="domain" description="Signal transduction histidine kinase internal region" evidence="2">
    <location>
        <begin position="79"/>
        <end position="158"/>
    </location>
</feature>
<keyword evidence="1" id="KW-0472">Membrane</keyword>
<gene>
    <name evidence="3" type="ORF">CCY01nite_42570</name>
</gene>
<name>A0A512RQN4_9BACT</name>
<dbReference type="PANTHER" id="PTHR34220">
    <property type="entry name" value="SENSOR HISTIDINE KINASE YPDA"/>
    <property type="match status" value="1"/>
</dbReference>
<protein>
    <recommendedName>
        <fullName evidence="2">Signal transduction histidine kinase internal region domain-containing protein</fullName>
    </recommendedName>
</protein>
<dbReference type="InterPro" id="IPR050640">
    <property type="entry name" value="Bact_2-comp_sensor_kinase"/>
</dbReference>
<comment type="caution">
    <text evidence="3">The sequence shown here is derived from an EMBL/GenBank/DDBJ whole genome shotgun (WGS) entry which is preliminary data.</text>
</comment>
<proteinExistence type="predicted"/>
<keyword evidence="4" id="KW-1185">Reference proteome</keyword>
<dbReference type="AlphaFoldDB" id="A0A512RQN4"/>
<dbReference type="PANTHER" id="PTHR34220:SF7">
    <property type="entry name" value="SENSOR HISTIDINE KINASE YPDA"/>
    <property type="match status" value="1"/>
</dbReference>
<dbReference type="GO" id="GO:0000155">
    <property type="term" value="F:phosphorelay sensor kinase activity"/>
    <property type="evidence" value="ECO:0007669"/>
    <property type="project" value="InterPro"/>
</dbReference>
<dbReference type="EMBL" id="BKAU01000005">
    <property type="protein sequence ID" value="GEP97997.1"/>
    <property type="molecule type" value="Genomic_DNA"/>
</dbReference>
<evidence type="ECO:0000313" key="3">
    <source>
        <dbReference type="EMBL" id="GEP97997.1"/>
    </source>
</evidence>
<evidence type="ECO:0000259" key="2">
    <source>
        <dbReference type="Pfam" id="PF06580"/>
    </source>
</evidence>
<keyword evidence="1" id="KW-0812">Transmembrane</keyword>
<dbReference type="Proteomes" id="UP000321436">
    <property type="component" value="Unassembled WGS sequence"/>
</dbReference>
<dbReference type="SUPFAM" id="SSF55874">
    <property type="entry name" value="ATPase domain of HSP90 chaperone/DNA topoisomerase II/histidine kinase"/>
    <property type="match status" value="1"/>
</dbReference>
<dbReference type="InterPro" id="IPR036890">
    <property type="entry name" value="HATPase_C_sf"/>
</dbReference>
<reference evidence="3 4" key="1">
    <citation type="submission" date="2019-07" db="EMBL/GenBank/DDBJ databases">
        <title>Whole genome shotgun sequence of Chitinophaga cymbidii NBRC 109752.</title>
        <authorList>
            <person name="Hosoyama A."/>
            <person name="Uohara A."/>
            <person name="Ohji S."/>
            <person name="Ichikawa N."/>
        </authorList>
    </citation>
    <scope>NUCLEOTIDE SEQUENCE [LARGE SCALE GENOMIC DNA]</scope>
    <source>
        <strain evidence="3 4">NBRC 109752</strain>
    </source>
</reference>
<organism evidence="3 4">
    <name type="scientific">Chitinophaga cymbidii</name>
    <dbReference type="NCBI Taxonomy" id="1096750"/>
    <lineage>
        <taxon>Bacteria</taxon>
        <taxon>Pseudomonadati</taxon>
        <taxon>Bacteroidota</taxon>
        <taxon>Chitinophagia</taxon>
        <taxon>Chitinophagales</taxon>
        <taxon>Chitinophagaceae</taxon>
        <taxon>Chitinophaga</taxon>
    </lineage>
</organism>
<dbReference type="OrthoDB" id="607947at2"/>
<dbReference type="Pfam" id="PF06580">
    <property type="entry name" value="His_kinase"/>
    <property type="match status" value="1"/>
</dbReference>
<dbReference type="RefSeq" id="WP_146866111.1">
    <property type="nucleotide sequence ID" value="NZ_BKAU01000005.1"/>
</dbReference>
<dbReference type="GO" id="GO:0016020">
    <property type="term" value="C:membrane"/>
    <property type="evidence" value="ECO:0007669"/>
    <property type="project" value="InterPro"/>
</dbReference>